<keyword evidence="7" id="KW-1185">Reference proteome</keyword>
<dbReference type="SMART" id="SM00382">
    <property type="entry name" value="AAA"/>
    <property type="match status" value="1"/>
</dbReference>
<dbReference type="GO" id="GO:0016887">
    <property type="term" value="F:ATP hydrolysis activity"/>
    <property type="evidence" value="ECO:0007669"/>
    <property type="project" value="InterPro"/>
</dbReference>
<gene>
    <name evidence="6" type="ORF">HCN44_004912</name>
</gene>
<feature type="region of interest" description="Disordered" evidence="4">
    <location>
        <begin position="39"/>
        <end position="58"/>
    </location>
</feature>
<comment type="subcellular location">
    <subcellularLocation>
        <location evidence="1">Nucleus</location>
    </subcellularLocation>
</comment>
<evidence type="ECO:0000313" key="6">
    <source>
        <dbReference type="EMBL" id="KAF7992568.1"/>
    </source>
</evidence>
<feature type="compositionally biased region" description="Polar residues" evidence="4">
    <location>
        <begin position="39"/>
        <end position="52"/>
    </location>
</feature>
<dbReference type="Gene3D" id="1.10.8.60">
    <property type="match status" value="1"/>
</dbReference>
<dbReference type="Gene3D" id="3.40.50.300">
    <property type="entry name" value="P-loop containing nucleotide triphosphate hydrolases"/>
    <property type="match status" value="1"/>
</dbReference>
<feature type="domain" description="AAA+ ATPase" evidence="5">
    <location>
        <begin position="318"/>
        <end position="462"/>
    </location>
</feature>
<keyword evidence="2" id="KW-0539">Nucleus</keyword>
<dbReference type="InterPro" id="IPR003593">
    <property type="entry name" value="AAA+_ATPase"/>
</dbReference>
<evidence type="ECO:0000256" key="4">
    <source>
        <dbReference type="SAM" id="MobiDB-lite"/>
    </source>
</evidence>
<dbReference type="AlphaFoldDB" id="A0A835CSS8"/>
<dbReference type="SUPFAM" id="SSF52540">
    <property type="entry name" value="P-loop containing nucleoside triphosphate hydrolases"/>
    <property type="match status" value="1"/>
</dbReference>
<evidence type="ECO:0000256" key="3">
    <source>
        <dbReference type="ARBA" id="ARBA00043975"/>
    </source>
</evidence>
<evidence type="ECO:0000256" key="1">
    <source>
        <dbReference type="ARBA" id="ARBA00004123"/>
    </source>
</evidence>
<comment type="caution">
    <text evidence="6">The sequence shown here is derived from an EMBL/GenBank/DDBJ whole genome shotgun (WGS) entry which is preliminary data.</text>
</comment>
<evidence type="ECO:0000256" key="2">
    <source>
        <dbReference type="ARBA" id="ARBA00023242"/>
    </source>
</evidence>
<feature type="region of interest" description="Disordered" evidence="4">
    <location>
        <begin position="1"/>
        <end position="24"/>
    </location>
</feature>
<dbReference type="PANTHER" id="PTHR46765:SF1">
    <property type="entry name" value="P-LOOP CONTAINING NUCLEOSIDE TRIPHOSPHATE HYDROLASES SUPERFAMILY PROTEIN"/>
    <property type="match status" value="1"/>
</dbReference>
<comment type="similarity">
    <text evidence="3">Belongs to the activator 1 small subunits family. CTF18 subfamily.</text>
</comment>
<dbReference type="InterPro" id="IPR027417">
    <property type="entry name" value="P-loop_NTPase"/>
</dbReference>
<dbReference type="GO" id="GO:0005634">
    <property type="term" value="C:nucleus"/>
    <property type="evidence" value="ECO:0007669"/>
    <property type="project" value="UniProtKB-SubCell"/>
</dbReference>
<dbReference type="PANTHER" id="PTHR46765">
    <property type="entry name" value="P-LOOP CONTAINING NUCLEOSIDE TRIPHOSPHATE HYDROLASES SUPERFAMILY PROTEIN"/>
    <property type="match status" value="1"/>
</dbReference>
<evidence type="ECO:0000259" key="5">
    <source>
        <dbReference type="SMART" id="SM00382"/>
    </source>
</evidence>
<dbReference type="Proteomes" id="UP000639338">
    <property type="component" value="Unassembled WGS sequence"/>
</dbReference>
<protein>
    <recommendedName>
        <fullName evidence="5">AAA+ ATPase domain-containing protein</fullName>
    </recommendedName>
</protein>
<dbReference type="InterPro" id="IPR003959">
    <property type="entry name" value="ATPase_AAA_core"/>
</dbReference>
<dbReference type="EMBL" id="JACMRX010000003">
    <property type="protein sequence ID" value="KAF7992568.1"/>
    <property type="molecule type" value="Genomic_DNA"/>
</dbReference>
<dbReference type="OrthoDB" id="2195431at2759"/>
<organism evidence="6 7">
    <name type="scientific">Aphidius gifuensis</name>
    <name type="common">Parasitoid wasp</name>
    <dbReference type="NCBI Taxonomy" id="684658"/>
    <lineage>
        <taxon>Eukaryota</taxon>
        <taxon>Metazoa</taxon>
        <taxon>Ecdysozoa</taxon>
        <taxon>Arthropoda</taxon>
        <taxon>Hexapoda</taxon>
        <taxon>Insecta</taxon>
        <taxon>Pterygota</taxon>
        <taxon>Neoptera</taxon>
        <taxon>Endopterygota</taxon>
        <taxon>Hymenoptera</taxon>
        <taxon>Apocrita</taxon>
        <taxon>Ichneumonoidea</taxon>
        <taxon>Braconidae</taxon>
        <taxon>Aphidiinae</taxon>
        <taxon>Aphidius</taxon>
    </lineage>
</organism>
<proteinExistence type="inferred from homology"/>
<dbReference type="GO" id="GO:0005524">
    <property type="term" value="F:ATP binding"/>
    <property type="evidence" value="ECO:0007669"/>
    <property type="project" value="InterPro"/>
</dbReference>
<accession>A0A835CSS8</accession>
<name>A0A835CSS8_APHGI</name>
<reference evidence="6 7" key="1">
    <citation type="submission" date="2020-08" db="EMBL/GenBank/DDBJ databases">
        <title>Aphidius gifuensis genome sequencing and assembly.</title>
        <authorList>
            <person name="Du Z."/>
        </authorList>
    </citation>
    <scope>NUCLEOTIDE SEQUENCE [LARGE SCALE GENOMIC DNA]</scope>
    <source>
        <strain evidence="6">YNYX2018</strain>
        <tissue evidence="6">Adults</tissue>
    </source>
</reference>
<dbReference type="Pfam" id="PF00004">
    <property type="entry name" value="AAA"/>
    <property type="match status" value="1"/>
</dbReference>
<sequence length="886" mass="101157">MNPSDFPDSDDEFDFDVSSSTVSNKQTTNNVSINWKSSVESRNKTTLQNSDFPDSDDEFNMTPLITTQNTTPIIQPIIQNKRNYNDIIGDDNFDFDNDDDDFDQHRNKKLCWDKPDEVLKAIKAMKYDKIKKPDANKKLLDNKKNKNISLSVPSWNFIALTRESDAQRIYIRLKQDSNNQSINKPIKPIGGLLLVNYETLKMEAEKIIINNVKKASIVEKLTSTVATKKSKYNDQLWVDKYRPKSYVELLSEEAVNCALLYWIKLWDKVVFNSDIKMNKKRIESAMYHINSGGGGFNKYKKIDNKEEAELVDKKNFPIQRIALLTGPPGLGKTTLAHLVAHQAGYNVVDINASNDRNPESFRQVLLSSTQMKPLIGTNDSIGRPNCLIFDEIDGAPTTSIDLLIQFVQGKLTTKGNNNKKQKTTKDNEYCKRPVICICNELYTPSLRALRTMAFIINVPKINPSLLADRLQTISRYENIKVDKSILKDLADKSGCDIRSCLGALQYMGNDVTKDNISLGTKDTKIGLFDAWRNILQIPSKKLGNLTPFDKVQRVLRIARDDNSERFAMGIFENYPLNCIDDINLIVDAIDWFTFYDEITTIIREKQDWRVMSYANYSFVAWHLSFSTLKNPKLNFPYVTSEANQLLNNNKNILEIAKRHCGIDGRVLLLDVAPFLSELLTPKLRALAGHLLSPKEKAELQRLVDVMLDYGLTFVPDRNQEDGTIDFVLEPNLIALGTFPDCKIRRGLPYAVKQIVLRELEYGKVNRQANIGKNKNNDEGKNIAVRKTHDNNDIIDVKKTFRPIHLKDMETIIVPVKKKLMGDVFDNFLRKPPTKPAATTTTTDTSPLKKKLDVKYRSFIKTHGVYYKYKEGFSNAIRRNIKIDDIL</sequence>
<evidence type="ECO:0000313" key="7">
    <source>
        <dbReference type="Proteomes" id="UP000639338"/>
    </source>
</evidence>
<dbReference type="InterPro" id="IPR053016">
    <property type="entry name" value="CTF18-RFC_complex"/>
</dbReference>
<dbReference type="CDD" id="cd00009">
    <property type="entry name" value="AAA"/>
    <property type="match status" value="1"/>
</dbReference>